<reference evidence="1 2" key="1">
    <citation type="submission" date="2019-08" db="EMBL/GenBank/DDBJ databases">
        <title>Whole genome of Aphis craccivora.</title>
        <authorList>
            <person name="Voronova N.V."/>
            <person name="Shulinski R.S."/>
            <person name="Bandarenka Y.V."/>
            <person name="Zhorov D.G."/>
            <person name="Warner D."/>
        </authorList>
    </citation>
    <scope>NUCLEOTIDE SEQUENCE [LARGE SCALE GENOMIC DNA]</scope>
    <source>
        <strain evidence="1">180601</strain>
        <tissue evidence="1">Whole Body</tissue>
    </source>
</reference>
<accession>A0A6G0Z5L9</accession>
<protein>
    <submittedName>
        <fullName evidence="1">Uncharacterized protein</fullName>
    </submittedName>
</protein>
<dbReference type="Proteomes" id="UP000478052">
    <property type="component" value="Unassembled WGS sequence"/>
</dbReference>
<proteinExistence type="predicted"/>
<organism evidence="1 2">
    <name type="scientific">Aphis craccivora</name>
    <name type="common">Cowpea aphid</name>
    <dbReference type="NCBI Taxonomy" id="307492"/>
    <lineage>
        <taxon>Eukaryota</taxon>
        <taxon>Metazoa</taxon>
        <taxon>Ecdysozoa</taxon>
        <taxon>Arthropoda</taxon>
        <taxon>Hexapoda</taxon>
        <taxon>Insecta</taxon>
        <taxon>Pterygota</taxon>
        <taxon>Neoptera</taxon>
        <taxon>Paraneoptera</taxon>
        <taxon>Hemiptera</taxon>
        <taxon>Sternorrhyncha</taxon>
        <taxon>Aphidomorpha</taxon>
        <taxon>Aphidoidea</taxon>
        <taxon>Aphididae</taxon>
        <taxon>Aphidini</taxon>
        <taxon>Aphis</taxon>
        <taxon>Aphis</taxon>
    </lineage>
</organism>
<evidence type="ECO:0000313" key="2">
    <source>
        <dbReference type="Proteomes" id="UP000478052"/>
    </source>
</evidence>
<keyword evidence="2" id="KW-1185">Reference proteome</keyword>
<dbReference type="AlphaFoldDB" id="A0A6G0Z5L9"/>
<sequence>MTIEKAQNIMQNETLKNNFNLISFYCAYYNNYKIRNKKYYANYRISNRKLKLKKNPGYIDFKTINEIIISRHPSKYFEIIAFRYYAQYNYNLYLICIHYY</sequence>
<dbReference type="EMBL" id="VUJU01001369">
    <property type="protein sequence ID" value="KAF0765576.1"/>
    <property type="molecule type" value="Genomic_DNA"/>
</dbReference>
<name>A0A6G0Z5L9_APHCR</name>
<evidence type="ECO:0000313" key="1">
    <source>
        <dbReference type="EMBL" id="KAF0765576.1"/>
    </source>
</evidence>
<comment type="caution">
    <text evidence="1">The sequence shown here is derived from an EMBL/GenBank/DDBJ whole genome shotgun (WGS) entry which is preliminary data.</text>
</comment>
<gene>
    <name evidence="1" type="ORF">FWK35_00016508</name>
</gene>